<evidence type="ECO:0000313" key="3">
    <source>
        <dbReference type="Proteomes" id="UP000887104"/>
    </source>
</evidence>
<reference evidence="2" key="1">
    <citation type="submission" date="2021-05" db="EMBL/GenBank/DDBJ databases">
        <title>Molecular characterization for Shewanella algae harboring chromosomal blaOXA-55-like strains isolated from clinical and environment sample.</title>
        <authorList>
            <person name="Ohama Y."/>
            <person name="Aoki K."/>
            <person name="Harada S."/>
            <person name="Moriya K."/>
            <person name="Ishii Y."/>
            <person name="Tateda K."/>
        </authorList>
    </citation>
    <scope>NUCLEOTIDE SEQUENCE</scope>
    <source>
        <strain evidence="2">JCM 11563</strain>
    </source>
</reference>
<proteinExistence type="predicted"/>
<feature type="chain" id="PRO_5045276905" evidence="1">
    <location>
        <begin position="23"/>
        <end position="238"/>
    </location>
</feature>
<dbReference type="Proteomes" id="UP000887104">
    <property type="component" value="Unassembled WGS sequence"/>
</dbReference>
<name>A0ABQ4P612_9GAMM</name>
<dbReference type="EMBL" id="BPEY01000012">
    <property type="protein sequence ID" value="GIU42899.1"/>
    <property type="molecule type" value="Genomic_DNA"/>
</dbReference>
<gene>
    <name evidence="2" type="ORF">TUM4438_10540</name>
</gene>
<accession>A0ABQ4P612</accession>
<organism evidence="2 3">
    <name type="scientific">Shewanella sairae</name>
    <dbReference type="NCBI Taxonomy" id="190310"/>
    <lineage>
        <taxon>Bacteria</taxon>
        <taxon>Pseudomonadati</taxon>
        <taxon>Pseudomonadota</taxon>
        <taxon>Gammaproteobacteria</taxon>
        <taxon>Alteromonadales</taxon>
        <taxon>Shewanellaceae</taxon>
        <taxon>Shewanella</taxon>
    </lineage>
</organism>
<feature type="signal peptide" evidence="1">
    <location>
        <begin position="1"/>
        <end position="22"/>
    </location>
</feature>
<sequence length="238" mass="26817">MKQIAMASLCLLMLGINSSAHAEEKWTFERAMESHKQNVGSSYIDHNAYLAEWNSVNRIPIGNEGLGGAESNWELISTLNNSCNSATGCTLAKPITDYDEVLVFGRNNGERSRGSVLIPVNEIDFGTRDNADRYHISLSRRSDGNDYVNFYFENPKKLFHYTSMDFYQFAEVYGRGKSKRPKECDAGVVEDLVTYCTEIGQRTCEAGLVKRTCASYGDWLPWETIRLPSCVWGSQDCK</sequence>
<protein>
    <submittedName>
        <fullName evidence="2">Uncharacterized protein</fullName>
    </submittedName>
</protein>
<evidence type="ECO:0000256" key="1">
    <source>
        <dbReference type="SAM" id="SignalP"/>
    </source>
</evidence>
<evidence type="ECO:0000313" key="2">
    <source>
        <dbReference type="EMBL" id="GIU42899.1"/>
    </source>
</evidence>
<keyword evidence="1" id="KW-0732">Signal</keyword>
<keyword evidence="3" id="KW-1185">Reference proteome</keyword>
<comment type="caution">
    <text evidence="2">The sequence shown here is derived from an EMBL/GenBank/DDBJ whole genome shotgun (WGS) entry which is preliminary data.</text>
</comment>